<reference evidence="1" key="1">
    <citation type="submission" date="2014-11" db="EMBL/GenBank/DDBJ databases">
        <authorList>
            <person name="Amaro Gonzalez C."/>
        </authorList>
    </citation>
    <scope>NUCLEOTIDE SEQUENCE</scope>
</reference>
<protein>
    <submittedName>
        <fullName evidence="1">Uncharacterized protein</fullName>
    </submittedName>
</protein>
<evidence type="ECO:0000313" key="1">
    <source>
        <dbReference type="EMBL" id="JAH46314.1"/>
    </source>
</evidence>
<dbReference type="EMBL" id="GBXM01062263">
    <property type="protein sequence ID" value="JAH46314.1"/>
    <property type="molecule type" value="Transcribed_RNA"/>
</dbReference>
<proteinExistence type="predicted"/>
<sequence length="28" mass="3382">MFLKASCIYNLVYAIKLHLKVHFHEILH</sequence>
<accession>A0A0E9SY99</accession>
<organism evidence="1">
    <name type="scientific">Anguilla anguilla</name>
    <name type="common">European freshwater eel</name>
    <name type="synonym">Muraena anguilla</name>
    <dbReference type="NCBI Taxonomy" id="7936"/>
    <lineage>
        <taxon>Eukaryota</taxon>
        <taxon>Metazoa</taxon>
        <taxon>Chordata</taxon>
        <taxon>Craniata</taxon>
        <taxon>Vertebrata</taxon>
        <taxon>Euteleostomi</taxon>
        <taxon>Actinopterygii</taxon>
        <taxon>Neopterygii</taxon>
        <taxon>Teleostei</taxon>
        <taxon>Anguilliformes</taxon>
        <taxon>Anguillidae</taxon>
        <taxon>Anguilla</taxon>
    </lineage>
</organism>
<reference evidence="1" key="2">
    <citation type="journal article" date="2015" name="Fish Shellfish Immunol.">
        <title>Early steps in the European eel (Anguilla anguilla)-Vibrio vulnificus interaction in the gills: Role of the RtxA13 toxin.</title>
        <authorList>
            <person name="Callol A."/>
            <person name="Pajuelo D."/>
            <person name="Ebbesson L."/>
            <person name="Teles M."/>
            <person name="MacKenzie S."/>
            <person name="Amaro C."/>
        </authorList>
    </citation>
    <scope>NUCLEOTIDE SEQUENCE</scope>
</reference>
<dbReference type="AlphaFoldDB" id="A0A0E9SY99"/>
<name>A0A0E9SY99_ANGAN</name>